<reference evidence="2" key="1">
    <citation type="journal article" date="2020" name="J Insects Food Feed">
        <title>The yellow mealworm (Tenebrio molitor) genome: a resource for the emerging insects as food and feed industry.</title>
        <authorList>
            <person name="Eriksson T."/>
            <person name="Andere A."/>
            <person name="Kelstrup H."/>
            <person name="Emery V."/>
            <person name="Picard C."/>
        </authorList>
    </citation>
    <scope>NUCLEOTIDE SEQUENCE</scope>
    <source>
        <strain evidence="2">Stoneville</strain>
        <tissue evidence="2">Whole head</tissue>
    </source>
</reference>
<feature type="domain" description="Amine oxidase" evidence="1">
    <location>
        <begin position="50"/>
        <end position="479"/>
    </location>
</feature>
<reference evidence="2" key="2">
    <citation type="submission" date="2021-08" db="EMBL/GenBank/DDBJ databases">
        <authorList>
            <person name="Eriksson T."/>
        </authorList>
    </citation>
    <scope>NUCLEOTIDE SEQUENCE</scope>
    <source>
        <strain evidence="2">Stoneville</strain>
        <tissue evidence="2">Whole head</tissue>
    </source>
</reference>
<gene>
    <name evidence="2" type="ORF">GEV33_009516</name>
</gene>
<evidence type="ECO:0000259" key="1">
    <source>
        <dbReference type="Pfam" id="PF01593"/>
    </source>
</evidence>
<dbReference type="SUPFAM" id="SSF54373">
    <property type="entry name" value="FAD-linked reductases, C-terminal domain"/>
    <property type="match status" value="1"/>
</dbReference>
<dbReference type="Pfam" id="PF01593">
    <property type="entry name" value="Amino_oxidase"/>
    <property type="match status" value="1"/>
</dbReference>
<dbReference type="InterPro" id="IPR002937">
    <property type="entry name" value="Amino_oxidase"/>
</dbReference>
<dbReference type="PRINTS" id="PR00419">
    <property type="entry name" value="ADXRDTASE"/>
</dbReference>
<sequence length="485" mass="53968">MPPKRVIKTLSIQDKFNLIKDVDSGFKKKDIAVNLTTGTPSVIIIGAGPAGIAAASKLFENSITNITVLEAENRVGGRINSVKFGDKFVDLGAEYCHGKKNNIVYELVKDLNVLEPISDVFEPRVYYSNGSRLDPVFIEELQAVILGYDSHISHFNETGSSIGELFVKKYNATIIQKYSGDSKKIKILNEALRLAEKVSLMIDGAFSWLDTSTVKHYERSEGHQLLVWKGRGYRTVLEVLTGAFPDPERKLPIEDKILLNKQVSKIVWNGDSQVVVHTSDNSSYNADHVIFTPSVGVLKELKDSLFTPFLPSSKQDAIEAIGIAGVMKIMMHFETEWWKDDDVIFSFIWREEDLLNTAAEFSAGPVKNGVSWVSAITVMAKVPGNPNILIAWVTGDMVPDIEQTSLTTWRSNHHFRGTYSYERAGFENPTVRHQSVLSDPLTDVSGKPVVLFAGEASNPVHYSTVHGAIETGRREALRLIDLYKH</sequence>
<dbReference type="AlphaFoldDB" id="A0A8J6LH80"/>
<dbReference type="Proteomes" id="UP000719412">
    <property type="component" value="Unassembled WGS sequence"/>
</dbReference>
<dbReference type="GO" id="GO:0046592">
    <property type="term" value="F:polyamine oxidase activity"/>
    <property type="evidence" value="ECO:0007669"/>
    <property type="project" value="TreeGrafter"/>
</dbReference>
<protein>
    <recommendedName>
        <fullName evidence="1">Amine oxidase domain-containing protein</fullName>
    </recommendedName>
</protein>
<comment type="caution">
    <text evidence="2">The sequence shown here is derived from an EMBL/GenBank/DDBJ whole genome shotgun (WGS) entry which is preliminary data.</text>
</comment>
<organism evidence="2 3">
    <name type="scientific">Tenebrio molitor</name>
    <name type="common">Yellow mealworm beetle</name>
    <dbReference type="NCBI Taxonomy" id="7067"/>
    <lineage>
        <taxon>Eukaryota</taxon>
        <taxon>Metazoa</taxon>
        <taxon>Ecdysozoa</taxon>
        <taxon>Arthropoda</taxon>
        <taxon>Hexapoda</taxon>
        <taxon>Insecta</taxon>
        <taxon>Pterygota</taxon>
        <taxon>Neoptera</taxon>
        <taxon>Endopterygota</taxon>
        <taxon>Coleoptera</taxon>
        <taxon>Polyphaga</taxon>
        <taxon>Cucujiformia</taxon>
        <taxon>Tenebrionidae</taxon>
        <taxon>Tenebrio</taxon>
    </lineage>
</organism>
<proteinExistence type="predicted"/>
<dbReference type="EMBL" id="JABDTM020025434">
    <property type="protein sequence ID" value="KAH0813276.1"/>
    <property type="molecule type" value="Genomic_DNA"/>
</dbReference>
<dbReference type="SUPFAM" id="SSF51905">
    <property type="entry name" value="FAD/NAD(P)-binding domain"/>
    <property type="match status" value="1"/>
</dbReference>
<dbReference type="PANTHER" id="PTHR10742">
    <property type="entry name" value="FLAVIN MONOAMINE OXIDASE"/>
    <property type="match status" value="1"/>
</dbReference>
<name>A0A8J6LH80_TENMO</name>
<accession>A0A8J6LH80</accession>
<evidence type="ECO:0000313" key="3">
    <source>
        <dbReference type="Proteomes" id="UP000719412"/>
    </source>
</evidence>
<dbReference type="Gene3D" id="3.50.50.60">
    <property type="entry name" value="FAD/NAD(P)-binding domain"/>
    <property type="match status" value="3"/>
</dbReference>
<evidence type="ECO:0000313" key="2">
    <source>
        <dbReference type="EMBL" id="KAH0813276.1"/>
    </source>
</evidence>
<keyword evidence="3" id="KW-1185">Reference proteome</keyword>
<dbReference type="InterPro" id="IPR050281">
    <property type="entry name" value="Flavin_monoamine_oxidase"/>
</dbReference>
<dbReference type="PANTHER" id="PTHR10742:SF398">
    <property type="entry name" value="AMINE OXIDASE DOMAIN-CONTAINING PROTEIN-RELATED"/>
    <property type="match status" value="1"/>
</dbReference>
<dbReference type="InterPro" id="IPR036188">
    <property type="entry name" value="FAD/NAD-bd_sf"/>
</dbReference>